<dbReference type="GO" id="GO:0005576">
    <property type="term" value="C:extracellular region"/>
    <property type="evidence" value="ECO:0007669"/>
    <property type="project" value="TreeGrafter"/>
</dbReference>
<dbReference type="GO" id="GO:0045087">
    <property type="term" value="P:innate immune response"/>
    <property type="evidence" value="ECO:0007669"/>
    <property type="project" value="TreeGrafter"/>
</dbReference>
<dbReference type="GO" id="GO:0008083">
    <property type="term" value="F:growth factor activity"/>
    <property type="evidence" value="ECO:0007669"/>
    <property type="project" value="TreeGrafter"/>
</dbReference>
<feature type="chain" id="PRO_5027739734" evidence="2">
    <location>
        <begin position="31"/>
        <end position="492"/>
    </location>
</feature>
<dbReference type="GO" id="GO:0021556">
    <property type="term" value="P:central nervous system formation"/>
    <property type="evidence" value="ECO:0007669"/>
    <property type="project" value="TreeGrafter"/>
</dbReference>
<keyword evidence="2" id="KW-0732">Signal</keyword>
<dbReference type="CTD" id="37956"/>
<dbReference type="AlphaFoldDB" id="A0A6P8ZR36"/>
<dbReference type="FunCoup" id="A0A6P8ZR36">
    <property type="interactions" value="24"/>
</dbReference>
<dbReference type="GO" id="GO:0005121">
    <property type="term" value="F:Toll binding"/>
    <property type="evidence" value="ECO:0007669"/>
    <property type="project" value="TreeGrafter"/>
</dbReference>
<dbReference type="Proteomes" id="UP000515158">
    <property type="component" value="Unplaced"/>
</dbReference>
<dbReference type="RefSeq" id="XP_034246919.1">
    <property type="nucleotide sequence ID" value="XM_034391028.1"/>
</dbReference>
<dbReference type="PANTHER" id="PTHR23199">
    <property type="entry name" value="NEUROTROPHIN 1-RELATED"/>
    <property type="match status" value="1"/>
</dbReference>
<dbReference type="KEGG" id="tpal:117648522"/>
<feature type="compositionally biased region" description="Pro residues" evidence="1">
    <location>
        <begin position="290"/>
        <end position="314"/>
    </location>
</feature>
<dbReference type="InterPro" id="IPR029034">
    <property type="entry name" value="Cystine-knot_cytokine"/>
</dbReference>
<evidence type="ECO:0000256" key="1">
    <source>
        <dbReference type="SAM" id="MobiDB-lite"/>
    </source>
</evidence>
<feature type="region of interest" description="Disordered" evidence="1">
    <location>
        <begin position="33"/>
        <end position="70"/>
    </location>
</feature>
<keyword evidence="3" id="KW-1185">Reference proteome</keyword>
<dbReference type="OrthoDB" id="6342974at2759"/>
<proteinExistence type="predicted"/>
<evidence type="ECO:0000313" key="3">
    <source>
        <dbReference type="Proteomes" id="UP000515158"/>
    </source>
</evidence>
<sequence>MQCKGRPNANMDTTLLTLAVVCLWAASAQGVVSHSRGGVGSGPQGHGGPHGGQGLAQSAPGLPGGPPDPLIEAPEGYMAFVEAPSAEPPKVGPPPYVFVDVPCPGVAGPSSSAKKSLNNLCGDLNKGVIPRNPMRPTTNGAPYPFELIKNKTLEFFSKALPILQADESLPKVAKSAEGGYYSNPNNNRLNRRRRDVVPQDHDEVPVVPVVPAPLEGRSASRKGRKFCDNGGGVMCMLYKAIQGEPLGALGALGLGGSSGSLRQGGSAPSGGPGGPAGGPERREDGAGPWPHGPGAPPQGPPPGPQAPAGGPPQGPHMGHDGPPPTPCPARVEYSTPVFARNYQGVWRYVVQIPYEGYFTQTVEVTRCLQNKCHYMDGACLSSPRWLSMLVAELYYPDAVLPRDQNSAQFLHKRSARQTLLHSNQSPANSTSTASTGRASVSAASNTHCDGVDEIGCFQVRLYYDWFLVPGSCKCWRPEYFSRFVRRKPSADL</sequence>
<feature type="compositionally biased region" description="Gly residues" evidence="1">
    <location>
        <begin position="267"/>
        <end position="277"/>
    </location>
</feature>
<dbReference type="PANTHER" id="PTHR23199:SF7">
    <property type="entry name" value="RE45222P"/>
    <property type="match status" value="1"/>
</dbReference>
<dbReference type="InterPro" id="IPR052444">
    <property type="entry name" value="Spz/Toll_ligand-like"/>
</dbReference>
<feature type="compositionally biased region" description="Gly residues" evidence="1">
    <location>
        <begin position="37"/>
        <end position="54"/>
    </location>
</feature>
<dbReference type="InParanoid" id="A0A6P8ZR36"/>
<name>A0A6P8ZR36_THRPL</name>
<evidence type="ECO:0000256" key="2">
    <source>
        <dbReference type="SAM" id="SignalP"/>
    </source>
</evidence>
<dbReference type="GeneID" id="117648522"/>
<accession>A0A6P8ZR36</accession>
<evidence type="ECO:0000313" key="4">
    <source>
        <dbReference type="RefSeq" id="XP_034246919.1"/>
    </source>
</evidence>
<feature type="signal peptide" evidence="2">
    <location>
        <begin position="1"/>
        <end position="30"/>
    </location>
</feature>
<protein>
    <submittedName>
        <fullName evidence="4">Protein enabled</fullName>
    </submittedName>
</protein>
<dbReference type="Gene3D" id="2.10.90.10">
    <property type="entry name" value="Cystine-knot cytokines"/>
    <property type="match status" value="1"/>
</dbReference>
<organism evidence="4">
    <name type="scientific">Thrips palmi</name>
    <name type="common">Melon thrips</name>
    <dbReference type="NCBI Taxonomy" id="161013"/>
    <lineage>
        <taxon>Eukaryota</taxon>
        <taxon>Metazoa</taxon>
        <taxon>Ecdysozoa</taxon>
        <taxon>Arthropoda</taxon>
        <taxon>Hexapoda</taxon>
        <taxon>Insecta</taxon>
        <taxon>Pterygota</taxon>
        <taxon>Neoptera</taxon>
        <taxon>Paraneoptera</taxon>
        <taxon>Thysanoptera</taxon>
        <taxon>Terebrantia</taxon>
        <taxon>Thripoidea</taxon>
        <taxon>Thripidae</taxon>
        <taxon>Thrips</taxon>
    </lineage>
</organism>
<reference evidence="4" key="1">
    <citation type="submission" date="2025-08" db="UniProtKB">
        <authorList>
            <consortium name="RefSeq"/>
        </authorList>
    </citation>
    <scope>IDENTIFICATION</scope>
    <source>
        <tissue evidence="4">Total insect</tissue>
    </source>
</reference>
<gene>
    <name evidence="4" type="primary">LOC117648522</name>
</gene>
<dbReference type="SUPFAM" id="SSF57501">
    <property type="entry name" value="Cystine-knot cytokines"/>
    <property type="match status" value="1"/>
</dbReference>
<feature type="region of interest" description="Disordered" evidence="1">
    <location>
        <begin position="260"/>
        <end position="329"/>
    </location>
</feature>